<evidence type="ECO:0000313" key="1">
    <source>
        <dbReference type="EMBL" id="KAF5574829.1"/>
    </source>
</evidence>
<evidence type="ECO:0000313" key="2">
    <source>
        <dbReference type="Proteomes" id="UP000547976"/>
    </source>
</evidence>
<dbReference type="PRINTS" id="PR00081">
    <property type="entry name" value="GDHRDH"/>
</dbReference>
<dbReference type="SUPFAM" id="SSF51735">
    <property type="entry name" value="NAD(P)-binding Rossmann-fold domains"/>
    <property type="match status" value="1"/>
</dbReference>
<accession>A0A8H5KIE6</accession>
<sequence length="282" mass="30576">MSNTTGTPATWVVVGASRGIGLEYVKQLLQAGNRVIATARNPEASGLSEVIKAHGAPDNCIVEQCDVASSESIDPYAQAFVARTSTLISKRIRLDNIIMNAGVLRYPNRATELSYDNFKFHMETNVIGPIICAQKLVNLNPDSPPSKLIFISSDSGSTTNFLAYEDGFAAYAASKAALNQMLRHMAEELKRRGGKWAEICVLALHPGEVHTDMNSGEVGTWDVGTLLEPDESVSGMLKVINEKNHTDTGTLWCWDGRASLSMVMNVSQIGCLVSNACLTRLR</sequence>
<name>A0A8H5KIE6_GIBSU</name>
<dbReference type="GeneID" id="59313675"/>
<dbReference type="InterPro" id="IPR002347">
    <property type="entry name" value="SDR_fam"/>
</dbReference>
<dbReference type="Gene3D" id="3.40.50.720">
    <property type="entry name" value="NAD(P)-binding Rossmann-like Domain"/>
    <property type="match status" value="1"/>
</dbReference>
<dbReference type="AlphaFoldDB" id="A0A8H5KIE6"/>
<dbReference type="PANTHER" id="PTHR45458">
    <property type="entry name" value="SHORT-CHAIN DEHYDROGENASE/REDUCTASE SDR"/>
    <property type="match status" value="1"/>
</dbReference>
<dbReference type="RefSeq" id="XP_036530534.1">
    <property type="nucleotide sequence ID" value="XM_036678957.1"/>
</dbReference>
<comment type="caution">
    <text evidence="1">The sequence shown here is derived from an EMBL/GenBank/DDBJ whole genome shotgun (WGS) entry which is preliminary data.</text>
</comment>
<dbReference type="EMBL" id="JAAOAV010000462">
    <property type="protein sequence ID" value="KAF5574829.1"/>
    <property type="molecule type" value="Genomic_DNA"/>
</dbReference>
<dbReference type="InterPro" id="IPR052184">
    <property type="entry name" value="SDR_enzymes"/>
</dbReference>
<reference evidence="1 2" key="1">
    <citation type="submission" date="2020-05" db="EMBL/GenBank/DDBJ databases">
        <title>Identification and distribution of gene clusters putatively required for synthesis of sphingolipid metabolism inhibitors in phylogenetically diverse species of the filamentous fungus Fusarium.</title>
        <authorList>
            <person name="Kim H.-S."/>
            <person name="Busman M."/>
            <person name="Brown D.W."/>
            <person name="Divon H."/>
            <person name="Uhlig S."/>
            <person name="Proctor R.H."/>
        </authorList>
    </citation>
    <scope>NUCLEOTIDE SEQUENCE [LARGE SCALE GENOMIC DNA]</scope>
    <source>
        <strain evidence="1 2">NRRL 66333</strain>
    </source>
</reference>
<gene>
    <name evidence="1" type="ORF">FSUBG_14006</name>
</gene>
<keyword evidence="2" id="KW-1185">Reference proteome</keyword>
<dbReference type="Pfam" id="PF00106">
    <property type="entry name" value="adh_short"/>
    <property type="match status" value="1"/>
</dbReference>
<dbReference type="GO" id="GO:0016616">
    <property type="term" value="F:oxidoreductase activity, acting on the CH-OH group of donors, NAD or NADP as acceptor"/>
    <property type="evidence" value="ECO:0007669"/>
    <property type="project" value="TreeGrafter"/>
</dbReference>
<dbReference type="OrthoDB" id="5296at2759"/>
<protein>
    <submittedName>
        <fullName evidence="1">Protoporphyrinogen oxidase</fullName>
    </submittedName>
</protein>
<proteinExistence type="predicted"/>
<organism evidence="1 2">
    <name type="scientific">Gibberella subglutinans</name>
    <name type="common">Fusarium subglutinans</name>
    <dbReference type="NCBI Taxonomy" id="42677"/>
    <lineage>
        <taxon>Eukaryota</taxon>
        <taxon>Fungi</taxon>
        <taxon>Dikarya</taxon>
        <taxon>Ascomycota</taxon>
        <taxon>Pezizomycotina</taxon>
        <taxon>Sordariomycetes</taxon>
        <taxon>Hypocreomycetidae</taxon>
        <taxon>Hypocreales</taxon>
        <taxon>Nectriaceae</taxon>
        <taxon>Fusarium</taxon>
        <taxon>Fusarium fujikuroi species complex</taxon>
    </lineage>
</organism>
<dbReference type="Proteomes" id="UP000547976">
    <property type="component" value="Unassembled WGS sequence"/>
</dbReference>
<dbReference type="InterPro" id="IPR036291">
    <property type="entry name" value="NAD(P)-bd_dom_sf"/>
</dbReference>
<dbReference type="PANTHER" id="PTHR45458:SF1">
    <property type="entry name" value="SHORT CHAIN DEHYDROGENASE"/>
    <property type="match status" value="1"/>
</dbReference>